<proteinExistence type="inferred from homology"/>
<dbReference type="STRING" id="454194.PYK22_00935"/>
<evidence type="ECO:0000256" key="8">
    <source>
        <dbReference type="RuleBase" id="RU000673"/>
    </source>
</evidence>
<dbReference type="EMBL" id="CBXV010000004">
    <property type="protein sequence ID" value="CDM64939.1"/>
    <property type="molecule type" value="Genomic_DNA"/>
</dbReference>
<evidence type="ECO:0000256" key="5">
    <source>
        <dbReference type="ARBA" id="ARBA00038063"/>
    </source>
</evidence>
<name>A0A0B6WXC4_9BACT</name>
<feature type="binding site" evidence="7">
    <location>
        <position position="117"/>
    </location>
    <ligand>
        <name>tRNA</name>
        <dbReference type="ChEBI" id="CHEBI:17843"/>
    </ligand>
</feature>
<gene>
    <name evidence="7" type="primary">pth</name>
    <name evidence="10" type="ORF">PYK22_00935</name>
</gene>
<protein>
    <recommendedName>
        <fullName evidence="6 7">Peptidyl-tRNA hydrolase</fullName>
        <shortName evidence="7">Pth</shortName>
        <ecNumber evidence="1 7">3.1.1.29</ecNumber>
    </recommendedName>
</protein>
<comment type="function">
    <text evidence="7">Catalyzes the release of premature peptidyl moieties from peptidyl-tRNA molecules trapped in stalled 50S ribosomal subunits, and thus maintains levels of free tRNAs and 50S ribosomes.</text>
</comment>
<dbReference type="SUPFAM" id="SSF53178">
    <property type="entry name" value="Peptidyl-tRNA hydrolase-like"/>
    <property type="match status" value="1"/>
</dbReference>
<evidence type="ECO:0000256" key="7">
    <source>
        <dbReference type="HAMAP-Rule" id="MF_00083"/>
    </source>
</evidence>
<dbReference type="PROSITE" id="PS01196">
    <property type="entry name" value="PEPT_TRNA_HYDROL_2"/>
    <property type="match status" value="1"/>
</dbReference>
<dbReference type="GO" id="GO:0005737">
    <property type="term" value="C:cytoplasm"/>
    <property type="evidence" value="ECO:0007669"/>
    <property type="project" value="UniProtKB-SubCell"/>
</dbReference>
<dbReference type="EC" id="3.1.1.29" evidence="1 7"/>
<dbReference type="GO" id="GO:0000049">
    <property type="term" value="F:tRNA binding"/>
    <property type="evidence" value="ECO:0007669"/>
    <property type="project" value="UniProtKB-UniRule"/>
</dbReference>
<evidence type="ECO:0000256" key="4">
    <source>
        <dbReference type="ARBA" id="ARBA00022884"/>
    </source>
</evidence>
<comment type="catalytic activity">
    <reaction evidence="7 8">
        <text>an N-acyl-L-alpha-aminoacyl-tRNA + H2O = an N-acyl-L-amino acid + a tRNA + H(+)</text>
        <dbReference type="Rhea" id="RHEA:54448"/>
        <dbReference type="Rhea" id="RHEA-COMP:10123"/>
        <dbReference type="Rhea" id="RHEA-COMP:13883"/>
        <dbReference type="ChEBI" id="CHEBI:15377"/>
        <dbReference type="ChEBI" id="CHEBI:15378"/>
        <dbReference type="ChEBI" id="CHEBI:59874"/>
        <dbReference type="ChEBI" id="CHEBI:78442"/>
        <dbReference type="ChEBI" id="CHEBI:138191"/>
        <dbReference type="EC" id="3.1.1.29"/>
    </reaction>
</comment>
<dbReference type="InterPro" id="IPR018171">
    <property type="entry name" value="Pept_tRNA_hydro_CS"/>
</dbReference>
<keyword evidence="4 7" id="KW-0694">RNA-binding</keyword>
<evidence type="ECO:0000256" key="9">
    <source>
        <dbReference type="RuleBase" id="RU004320"/>
    </source>
</evidence>
<feature type="site" description="Discriminates between blocked and unblocked aminoacyl-tRNA" evidence="7">
    <location>
        <position position="12"/>
    </location>
</feature>
<keyword evidence="7" id="KW-0963">Cytoplasm</keyword>
<comment type="subcellular location">
    <subcellularLocation>
        <location evidence="7">Cytoplasm</location>
    </subcellularLocation>
</comment>
<comment type="subunit">
    <text evidence="7">Monomer.</text>
</comment>
<sequence>MPSHFFIVGLGNPGREYEWTRHNLGFMVVDLLARQVGARIRSEECRSLIGRAELEGRRVKFVKPQTYMNLSGEAVACLARKREGFDPRRDLLVICDDLALPLGKIRLRARGSSGGHNGLKSIIAALGTEEFMRLRIGIKPDHPVADAAAFVLERFPRDARATVERVVERSAEAIRAVLRDGIERAMAIYNADP</sequence>
<reference evidence="10 11" key="1">
    <citation type="submission" date="2013-12" db="EMBL/GenBank/DDBJ databases">
        <authorList>
            <person name="Stott M."/>
        </authorList>
    </citation>
    <scope>NUCLEOTIDE SEQUENCE [LARGE SCALE GENOMIC DNA]</scope>
    <source>
        <strain evidence="10 11">K22</strain>
    </source>
</reference>
<feature type="active site" description="Proton acceptor" evidence="7">
    <location>
        <position position="22"/>
    </location>
</feature>
<dbReference type="PANTHER" id="PTHR17224:SF1">
    <property type="entry name" value="PEPTIDYL-TRNA HYDROLASE"/>
    <property type="match status" value="1"/>
</dbReference>
<dbReference type="CDD" id="cd00462">
    <property type="entry name" value="PTH"/>
    <property type="match status" value="1"/>
</dbReference>
<comment type="function">
    <text evidence="7">Hydrolyzes ribosome-free peptidyl-tRNAs (with 1 or more amino acids incorporated), which drop off the ribosome during protein synthesis, or as a result of ribosome stalling.</text>
</comment>
<dbReference type="InterPro" id="IPR036416">
    <property type="entry name" value="Pept_tRNA_hydro_sf"/>
</dbReference>
<dbReference type="GO" id="GO:0006515">
    <property type="term" value="P:protein quality control for misfolded or incompletely synthesized proteins"/>
    <property type="evidence" value="ECO:0007669"/>
    <property type="project" value="UniProtKB-UniRule"/>
</dbReference>
<reference evidence="10 11" key="2">
    <citation type="submission" date="2015-01" db="EMBL/GenBank/DDBJ databases">
        <title>Complete genome sequence of Pyrinomonas methylaliphatogenes type strain K22T.</title>
        <authorList>
            <person name="Lee K.C.Y."/>
            <person name="Power J.F."/>
            <person name="Dunfield P.F."/>
            <person name="Morgan X.C."/>
            <person name="Huttenhower C."/>
            <person name="Stott M.B."/>
        </authorList>
    </citation>
    <scope>NUCLEOTIDE SEQUENCE [LARGE SCALE GENOMIC DNA]</scope>
    <source>
        <strain evidence="10 11">K22</strain>
    </source>
</reference>
<dbReference type="NCBIfam" id="TIGR00447">
    <property type="entry name" value="pth"/>
    <property type="match status" value="1"/>
</dbReference>
<evidence type="ECO:0000256" key="1">
    <source>
        <dbReference type="ARBA" id="ARBA00013260"/>
    </source>
</evidence>
<dbReference type="PANTHER" id="PTHR17224">
    <property type="entry name" value="PEPTIDYL-TRNA HYDROLASE"/>
    <property type="match status" value="1"/>
</dbReference>
<dbReference type="GO" id="GO:0004045">
    <property type="term" value="F:peptidyl-tRNA hydrolase activity"/>
    <property type="evidence" value="ECO:0007669"/>
    <property type="project" value="UniProtKB-UniRule"/>
</dbReference>
<evidence type="ECO:0000313" key="11">
    <source>
        <dbReference type="Proteomes" id="UP000031518"/>
    </source>
</evidence>
<dbReference type="Proteomes" id="UP000031518">
    <property type="component" value="Unassembled WGS sequence"/>
</dbReference>
<dbReference type="GO" id="GO:0072344">
    <property type="term" value="P:rescue of stalled ribosome"/>
    <property type="evidence" value="ECO:0007669"/>
    <property type="project" value="UniProtKB-UniRule"/>
</dbReference>
<comment type="similarity">
    <text evidence="5 7 9">Belongs to the PTH family.</text>
</comment>
<evidence type="ECO:0000256" key="2">
    <source>
        <dbReference type="ARBA" id="ARBA00022555"/>
    </source>
</evidence>
<evidence type="ECO:0000313" key="10">
    <source>
        <dbReference type="EMBL" id="CDM64939.1"/>
    </source>
</evidence>
<dbReference type="Gene3D" id="3.40.50.1470">
    <property type="entry name" value="Peptidyl-tRNA hydrolase"/>
    <property type="match status" value="1"/>
</dbReference>
<feature type="binding site" evidence="7">
    <location>
        <position position="17"/>
    </location>
    <ligand>
        <name>tRNA</name>
        <dbReference type="ChEBI" id="CHEBI:17843"/>
    </ligand>
</feature>
<keyword evidence="11" id="KW-1185">Reference proteome</keyword>
<keyword evidence="2 7" id="KW-0820">tRNA-binding</keyword>
<feature type="site" description="Stabilizes the basic form of H active site to accept a proton" evidence="7">
    <location>
        <position position="96"/>
    </location>
</feature>
<dbReference type="HAMAP" id="MF_00083">
    <property type="entry name" value="Pept_tRNA_hydro_bact"/>
    <property type="match status" value="1"/>
</dbReference>
<evidence type="ECO:0000256" key="6">
    <source>
        <dbReference type="ARBA" id="ARBA00050038"/>
    </source>
</evidence>
<dbReference type="AlphaFoldDB" id="A0A0B6WXC4"/>
<organism evidence="10 11">
    <name type="scientific">Pyrinomonas methylaliphatogenes</name>
    <dbReference type="NCBI Taxonomy" id="454194"/>
    <lineage>
        <taxon>Bacteria</taxon>
        <taxon>Pseudomonadati</taxon>
        <taxon>Acidobacteriota</taxon>
        <taxon>Blastocatellia</taxon>
        <taxon>Blastocatellales</taxon>
        <taxon>Pyrinomonadaceae</taxon>
        <taxon>Pyrinomonas</taxon>
    </lineage>
</organism>
<dbReference type="RefSeq" id="WP_041974996.1">
    <property type="nucleotide sequence ID" value="NZ_CBXV010000004.1"/>
</dbReference>
<dbReference type="InterPro" id="IPR001328">
    <property type="entry name" value="Pept_tRNA_hydro"/>
</dbReference>
<keyword evidence="3 7" id="KW-0378">Hydrolase</keyword>
<dbReference type="FunFam" id="3.40.50.1470:FF:000001">
    <property type="entry name" value="Peptidyl-tRNA hydrolase"/>
    <property type="match status" value="1"/>
</dbReference>
<dbReference type="OrthoDB" id="9800507at2"/>
<evidence type="ECO:0000256" key="3">
    <source>
        <dbReference type="ARBA" id="ARBA00022801"/>
    </source>
</evidence>
<accession>A0A0B6WXC4</accession>
<feature type="binding site" evidence="7">
    <location>
        <position position="67"/>
    </location>
    <ligand>
        <name>tRNA</name>
        <dbReference type="ChEBI" id="CHEBI:17843"/>
    </ligand>
</feature>
<dbReference type="Pfam" id="PF01195">
    <property type="entry name" value="Pept_tRNA_hydro"/>
    <property type="match status" value="1"/>
</dbReference>
<dbReference type="PROSITE" id="PS01195">
    <property type="entry name" value="PEPT_TRNA_HYDROL_1"/>
    <property type="match status" value="1"/>
</dbReference>
<feature type="binding site" evidence="7">
    <location>
        <position position="69"/>
    </location>
    <ligand>
        <name>tRNA</name>
        <dbReference type="ChEBI" id="CHEBI:17843"/>
    </ligand>
</feature>